<protein>
    <submittedName>
        <fullName evidence="2">Uncharacterized protein</fullName>
    </submittedName>
</protein>
<keyword evidence="3" id="KW-1185">Reference proteome</keyword>
<evidence type="ECO:0000313" key="3">
    <source>
        <dbReference type="Proteomes" id="UP000184356"/>
    </source>
</evidence>
<dbReference type="AlphaFoldDB" id="A0A1L9TT92"/>
<name>A0A1L9TT92_9EURO</name>
<keyword evidence="1" id="KW-0812">Transmembrane</keyword>
<dbReference type="VEuPathDB" id="FungiDB:ASPSYDRAFT_658340"/>
<dbReference type="STRING" id="1036612.A0A1L9TT92"/>
<dbReference type="EMBL" id="KV878583">
    <property type="protein sequence ID" value="OJJ62670.1"/>
    <property type="molecule type" value="Genomic_DNA"/>
</dbReference>
<reference evidence="3" key="1">
    <citation type="journal article" date="2017" name="Genome Biol.">
        <title>Comparative genomics reveals high biological diversity and specific adaptations in the industrially and medically important fungal genus Aspergillus.</title>
        <authorList>
            <person name="de Vries R.P."/>
            <person name="Riley R."/>
            <person name="Wiebenga A."/>
            <person name="Aguilar-Osorio G."/>
            <person name="Amillis S."/>
            <person name="Uchima C.A."/>
            <person name="Anderluh G."/>
            <person name="Asadollahi M."/>
            <person name="Askin M."/>
            <person name="Barry K."/>
            <person name="Battaglia E."/>
            <person name="Bayram O."/>
            <person name="Benocci T."/>
            <person name="Braus-Stromeyer S.A."/>
            <person name="Caldana C."/>
            <person name="Canovas D."/>
            <person name="Cerqueira G.C."/>
            <person name="Chen F."/>
            <person name="Chen W."/>
            <person name="Choi C."/>
            <person name="Clum A."/>
            <person name="Dos Santos R.A."/>
            <person name="Damasio A.R."/>
            <person name="Diallinas G."/>
            <person name="Emri T."/>
            <person name="Fekete E."/>
            <person name="Flipphi M."/>
            <person name="Freyberg S."/>
            <person name="Gallo A."/>
            <person name="Gournas C."/>
            <person name="Habgood R."/>
            <person name="Hainaut M."/>
            <person name="Harispe M.L."/>
            <person name="Henrissat B."/>
            <person name="Hilden K.S."/>
            <person name="Hope R."/>
            <person name="Hossain A."/>
            <person name="Karabika E."/>
            <person name="Karaffa L."/>
            <person name="Karanyi Z."/>
            <person name="Krasevec N."/>
            <person name="Kuo A."/>
            <person name="Kusch H."/>
            <person name="LaButti K."/>
            <person name="Lagendijk E.L."/>
            <person name="Lapidus A."/>
            <person name="Levasseur A."/>
            <person name="Lindquist E."/>
            <person name="Lipzen A."/>
            <person name="Logrieco A.F."/>
            <person name="MacCabe A."/>
            <person name="Maekelae M.R."/>
            <person name="Malavazi I."/>
            <person name="Melin P."/>
            <person name="Meyer V."/>
            <person name="Mielnichuk N."/>
            <person name="Miskei M."/>
            <person name="Molnar A.P."/>
            <person name="Mule G."/>
            <person name="Ngan C.Y."/>
            <person name="Orejas M."/>
            <person name="Orosz E."/>
            <person name="Ouedraogo J.P."/>
            <person name="Overkamp K.M."/>
            <person name="Park H.-S."/>
            <person name="Perrone G."/>
            <person name="Piumi F."/>
            <person name="Punt P.J."/>
            <person name="Ram A.F."/>
            <person name="Ramon A."/>
            <person name="Rauscher S."/>
            <person name="Record E."/>
            <person name="Riano-Pachon D.M."/>
            <person name="Robert V."/>
            <person name="Roehrig J."/>
            <person name="Ruller R."/>
            <person name="Salamov A."/>
            <person name="Salih N.S."/>
            <person name="Samson R.A."/>
            <person name="Sandor E."/>
            <person name="Sanguinetti M."/>
            <person name="Schuetze T."/>
            <person name="Sepcic K."/>
            <person name="Shelest E."/>
            <person name="Sherlock G."/>
            <person name="Sophianopoulou V."/>
            <person name="Squina F.M."/>
            <person name="Sun H."/>
            <person name="Susca A."/>
            <person name="Todd R.B."/>
            <person name="Tsang A."/>
            <person name="Unkles S.E."/>
            <person name="van de Wiele N."/>
            <person name="van Rossen-Uffink D."/>
            <person name="Oliveira J.V."/>
            <person name="Vesth T.C."/>
            <person name="Visser J."/>
            <person name="Yu J.-H."/>
            <person name="Zhou M."/>
            <person name="Andersen M.R."/>
            <person name="Archer D.B."/>
            <person name="Baker S.E."/>
            <person name="Benoit I."/>
            <person name="Brakhage A.A."/>
            <person name="Braus G.H."/>
            <person name="Fischer R."/>
            <person name="Frisvad J.C."/>
            <person name="Goldman G.H."/>
            <person name="Houbraken J."/>
            <person name="Oakley B."/>
            <person name="Pocsi I."/>
            <person name="Scazzocchio C."/>
            <person name="Seiboth B."/>
            <person name="vanKuyk P.A."/>
            <person name="Wortman J."/>
            <person name="Dyer P.S."/>
            <person name="Grigoriev I.V."/>
        </authorList>
    </citation>
    <scope>NUCLEOTIDE SEQUENCE [LARGE SCALE GENOMIC DNA]</scope>
    <source>
        <strain evidence="3">CBS 593.65</strain>
    </source>
</reference>
<sequence length="450" mass="51469">MGISQRVQSGHILRLYSSDSDSPSSYAPSKFSHRANLLPNGLGFDLKEETGWYTTWVISQSTKLPSHIYNIFHTDHEHCSPGSHWALFTRTFLRVAECTVQNSSITIDQIIGTLLDESILDPETAEENLNYARYFIFTILGYQTMLYCPSPLEPTSGPPGQLRITEDRGCCSYTHASLTQDIQHCASEPISELLMGFGVLLPSKNLCLDDNQNIQHAFQQEVEVDAKVFNAYALHCIAGIKIKWTDALSCHLEFNSATKEVSIFRLPSFCQFCLAKYEQGKGKGVLHSCATTSRLRSQWATEEEINHFLVEVLLSYRLLFGQTKRSRVLFRSIDPFLYYAGKPRKIRDHLLSGLCGTRSRNALMLALQRDDHLAEKEKYYLPEDFPILRYRIFVLQKFSSNTAPRTWLQLWRDNRNSAHWMTFWAVIIFGGFGSLMALLQVILQFVQFFV</sequence>
<feature type="transmembrane region" description="Helical" evidence="1">
    <location>
        <begin position="423"/>
        <end position="446"/>
    </location>
</feature>
<gene>
    <name evidence="2" type="ORF">ASPSYDRAFT_658340</name>
</gene>
<dbReference type="GeneID" id="63766406"/>
<keyword evidence="1" id="KW-1133">Transmembrane helix</keyword>
<accession>A0A1L9TT92</accession>
<organism evidence="2 3">
    <name type="scientific">Aspergillus sydowii CBS 593.65</name>
    <dbReference type="NCBI Taxonomy" id="1036612"/>
    <lineage>
        <taxon>Eukaryota</taxon>
        <taxon>Fungi</taxon>
        <taxon>Dikarya</taxon>
        <taxon>Ascomycota</taxon>
        <taxon>Pezizomycotina</taxon>
        <taxon>Eurotiomycetes</taxon>
        <taxon>Eurotiomycetidae</taxon>
        <taxon>Eurotiales</taxon>
        <taxon>Aspergillaceae</taxon>
        <taxon>Aspergillus</taxon>
        <taxon>Aspergillus subgen. Nidulantes</taxon>
    </lineage>
</organism>
<evidence type="ECO:0000256" key="1">
    <source>
        <dbReference type="SAM" id="Phobius"/>
    </source>
</evidence>
<proteinExistence type="predicted"/>
<dbReference type="RefSeq" id="XP_040706476.1">
    <property type="nucleotide sequence ID" value="XM_040850333.1"/>
</dbReference>
<keyword evidence="1" id="KW-0472">Membrane</keyword>
<evidence type="ECO:0000313" key="2">
    <source>
        <dbReference type="EMBL" id="OJJ62670.1"/>
    </source>
</evidence>
<dbReference type="Proteomes" id="UP000184356">
    <property type="component" value="Unassembled WGS sequence"/>
</dbReference>
<dbReference type="OrthoDB" id="5428890at2759"/>